<proteinExistence type="predicted"/>
<evidence type="ECO:0000313" key="2">
    <source>
        <dbReference type="EMBL" id="KAA6335926.1"/>
    </source>
</evidence>
<dbReference type="AlphaFoldDB" id="A0A5J4RPS1"/>
<reference evidence="2" key="1">
    <citation type="submission" date="2019-03" db="EMBL/GenBank/DDBJ databases">
        <title>Single cell metagenomics reveals metabolic interactions within the superorganism composed of flagellate Streblomastix strix and complex community of Bacteroidetes bacteria on its surface.</title>
        <authorList>
            <person name="Treitli S.C."/>
            <person name="Kolisko M."/>
            <person name="Husnik F."/>
            <person name="Keeling P."/>
            <person name="Hampl V."/>
        </authorList>
    </citation>
    <scope>NUCLEOTIDE SEQUENCE</scope>
    <source>
        <strain evidence="2">STM</strain>
    </source>
</reference>
<dbReference type="PROSITE" id="PS51257">
    <property type="entry name" value="PROKAR_LIPOPROTEIN"/>
    <property type="match status" value="1"/>
</dbReference>
<dbReference type="EMBL" id="SNRY01000845">
    <property type="protein sequence ID" value="KAA6335926.1"/>
    <property type="molecule type" value="Genomic_DNA"/>
</dbReference>
<organism evidence="2">
    <name type="scientific">termite gut metagenome</name>
    <dbReference type="NCBI Taxonomy" id="433724"/>
    <lineage>
        <taxon>unclassified sequences</taxon>
        <taxon>metagenomes</taxon>
        <taxon>organismal metagenomes</taxon>
    </lineage>
</organism>
<dbReference type="Pfam" id="PF19190">
    <property type="entry name" value="BACON_2"/>
    <property type="match status" value="1"/>
</dbReference>
<gene>
    <name evidence="2" type="ORF">EZS27_015879</name>
</gene>
<feature type="domain" description="BACON" evidence="1">
    <location>
        <begin position="29"/>
        <end position="109"/>
    </location>
</feature>
<dbReference type="InterPro" id="IPR013783">
    <property type="entry name" value="Ig-like_fold"/>
</dbReference>
<evidence type="ECO:0000259" key="1">
    <source>
        <dbReference type="Pfam" id="PF19190"/>
    </source>
</evidence>
<name>A0A5J4RPS1_9ZZZZ</name>
<dbReference type="CDD" id="cd14948">
    <property type="entry name" value="BACON"/>
    <property type="match status" value="1"/>
</dbReference>
<dbReference type="InterPro" id="IPR024361">
    <property type="entry name" value="BACON"/>
</dbReference>
<dbReference type="Gene3D" id="2.60.40.10">
    <property type="entry name" value="Immunoglobulins"/>
    <property type="match status" value="1"/>
</dbReference>
<protein>
    <recommendedName>
        <fullName evidence="1">BACON domain-containing protein</fullName>
    </recommendedName>
</protein>
<accession>A0A5J4RPS1</accession>
<comment type="caution">
    <text evidence="2">The sequence shown here is derived from an EMBL/GenBank/DDBJ whole genome shotgun (WGS) entry which is preliminary data.</text>
</comment>
<sequence length="383" mass="43144">MRRISLLYLIWGMVVFSGCGEDMPKEEELAVESCELDFNAYAGTGTITLRSTGKGDIIASADRSWCHVTVSDKTVNVEVDANGDVNVRSSMITINKGNSRVRVPVTQQGTLFIVPSETIYVYWNAKSYEMEFQSNLPVLVKTDADWLTVEVEGNRIVFKLLNENGKKRRTAMVNVSSGNITHQIEFIQKAGTLAYEELLGTWTLDCTSDFKSMKSYRTTLTFTEGEPESNIFLVRGLFDLNPSFPIAMEYDTLTGNLTIHGNRLMGIYNEELYEDLYMVLYLGNPNIVSALSTPTYVGIWNDDPDHIVYTFTDGGTFEEYEINSVIIYMHFYSTGSAYGVYNGFTNWTLTKDDSSSALPEGEKLSGRINRIFPLSYDTKMLQH</sequence>